<feature type="domain" description="Helicase ATP-binding" evidence="3">
    <location>
        <begin position="101"/>
        <end position="301"/>
    </location>
</feature>
<dbReference type="InterPro" id="IPR011545">
    <property type="entry name" value="DEAD/DEAH_box_helicase_dom"/>
</dbReference>
<dbReference type="GO" id="GO:0036297">
    <property type="term" value="P:interstrand cross-link repair"/>
    <property type="evidence" value="ECO:0007669"/>
    <property type="project" value="TreeGrafter"/>
</dbReference>
<dbReference type="Pfam" id="PF00270">
    <property type="entry name" value="DEAD"/>
    <property type="match status" value="1"/>
</dbReference>
<evidence type="ECO:0000256" key="2">
    <source>
        <dbReference type="ARBA" id="ARBA00022840"/>
    </source>
</evidence>
<dbReference type="GO" id="GO:0006289">
    <property type="term" value="P:nucleotide-excision repair"/>
    <property type="evidence" value="ECO:0007669"/>
    <property type="project" value="TreeGrafter"/>
</dbReference>
<dbReference type="InterPro" id="IPR018973">
    <property type="entry name" value="MZB"/>
</dbReference>
<dbReference type="PROSITE" id="PS51194">
    <property type="entry name" value="HELICASE_CTER"/>
    <property type="match status" value="1"/>
</dbReference>
<gene>
    <name evidence="5" type="ORF">AB406_0258</name>
</gene>
<keyword evidence="1" id="KW-0547">Nucleotide-binding</keyword>
<organism evidence="5 6">
    <name type="scientific">Riemerella anatipestifer</name>
    <name type="common">Moraxella anatipestifer</name>
    <dbReference type="NCBI Taxonomy" id="34085"/>
    <lineage>
        <taxon>Bacteria</taxon>
        <taxon>Pseudomonadati</taxon>
        <taxon>Bacteroidota</taxon>
        <taxon>Flavobacteriia</taxon>
        <taxon>Flavobacteriales</taxon>
        <taxon>Weeksellaceae</taxon>
        <taxon>Riemerella</taxon>
    </lineage>
</organism>
<keyword evidence="5" id="KW-0347">Helicase</keyword>
<dbReference type="Gene3D" id="3.40.50.300">
    <property type="entry name" value="P-loop containing nucleotide triphosphate hydrolases"/>
    <property type="match status" value="2"/>
</dbReference>
<dbReference type="SMART" id="SM00487">
    <property type="entry name" value="DEXDc"/>
    <property type="match status" value="1"/>
</dbReference>
<sequence>MNFENFYRKTENRLKDAILSLWATGDKEMQDYFKYLIEKQPVISDAVFQATFPWEQASFSFEQTNTIFKQEFINSLDGIKNSEFRFPKDRFPYKHQITGWEKLLKEKKSIAVTTGTGSGKTECFMLPVLSDVYENCRGQEGVNAIFLYPLNALISSQRKRMDAWCRALGGINYALLTGATPNTTSENERKKANPQLISREQIRKSPPQILFTNPTMLEYMLVRNADVPIIQKSKGKLRWILLDEAHTLTGSKAAEMALLIRRVVSAFGVETQNVRFAITSATVGDGNIKVLKQFMANLCGISTENIEVIQGHRVNNTINESFITSIDENIEIDKVKKLRNQLLNVSGLTQTEIGSILGIQDKYKQLKAIDLIADKKVGEESILPLRGHFFTRGIGGVYACTNPNCSIHGTHKPEKAIGTMTTIAEKKCSCGYPMLELVACRSCGNMMLEGEEVNGKITQKASKGFEPFQIDSDDEIEEALTHQTTAIRFMKNKPNQNLALTDYMTCSIDANSKINKNIDGDFIIIDDGKCPCCGNRNDSAIHFRISSAFTNRILSDIVLEQTEAIETQTPLTLFDGKKYISFTDSRQGTAKIAAHINIDAESDWTRYQVYHYLIKKYQENNRESSSIEEIHETRVSLLDQKERALPFMKKMIEEQLAEIDRLINKVEKGDFFSYRVSWGELIDYLRSREDFKTLFKKAAKGNDFITQQYVYAKSLLYDQFARRIKRERSLENLGLVNLVYPSFDNLTLPNEASVLNITIDEWKSLLKIAADYVLRMNFHFDFDASMYQFSSNLYRPKLIYPINSNISGDKWMSFNPDSKTQHRLVLLICAGLGWHEKDNIDPKSQDMLNELLDKIWKVLKSTILIEDNGGYKIDFINKTSFELAGKEILCSVSKRLLDKTFRGYSPWIKGSLTSENIRNYYIQNNIDIKFPTYPYVNNLDDENNKISRNTIDQWINENSIEARQKGVWNDLHERIFGYKKLYLAGEHSAQQKKDRLLDLEGQFERGEINILSCSTTMEMGVDIGGISAVVMSNVPPMPANYLQRAGRAGRRRENKSLCLTFCAPNPIGLRTMDNPKWALEHKIAPPILKFDSKTIVERHINSLFFGLFIQTNEKAGMNIKENIENFFFEGTPSMGELFFSWLGAVEVSKHKSVINNLVKNTYYENTNHEQLKIEVSHNFLKIKNIIEKEIEGFENKLTILRKTLGENSSAYKAVLYRKKNFLRKYILNFLAENHFLPNAGLPTGIVEFDNTNYDDVKRRLKSDNFHENPTYPISSALTEFAPGNYILIDGLNYKSAGIVMKNDWGENINKNIIQACKSCGYQFVVPVSNNVNDCCLNCGEKDTLVGIDLEGHKGAFTELIEPVGFAIDLFSTPRRTLIEKNKPQYLEPLLLGIKPWNKKQNTILDIRSTSESSNSEILFYNTGDGKGYSVCIDCGRVETSHEKLEGHSRLRGGRNEYDENVCIANHIHDNVILGARFKTDFTELRLLNQDGKLVNERSVTYSLGVILSKSLAEFLAVEESEIGFGVKQYKDYQTIFFYDTARGGAGYSSQLNLYINEVIEKSYQILDNCDCNTACTKCLIDRETQWNLDVLDRNLAKEWLAFAKSKDIPDVLKNSNFEISPVLSNIFNDIKNLQYHENIDYINIHVNSKFSQWEVDNSEWLLILKDNNTCVNIVIEGDDIIFDDFQDKLSFYKLSTNYKLKKGDGLKVDKYRIHASVVLANGKVINYISSSDYQSLTDRLLTNTRNESYRLLSNTQNMYKDYPLPNLVLSKIDDVKIKYLPQGFSSINLARLVLDQISDKKTFIGRIKNKSFAITYVDKYNLSEFSMRLLLQFISGFKNSTGIDIKKLNICLEEKYFKNTRHRPYYLIDNYNDINDYENTLRNIKENGISFDIEVVKDNKLPHYRYLQFISEDISFTIRIDGGIAHGIKPVKWIKSNELTEQNIDFEIKKDVSHDLIYTLIK</sequence>
<keyword evidence="2" id="KW-0067">ATP-binding</keyword>
<accession>A0A1S7DQC1</accession>
<dbReference type="PANTHER" id="PTHR47957:SF3">
    <property type="entry name" value="ATP-DEPENDENT HELICASE HRQ1"/>
    <property type="match status" value="1"/>
</dbReference>
<dbReference type="GO" id="GO:0005524">
    <property type="term" value="F:ATP binding"/>
    <property type="evidence" value="ECO:0007669"/>
    <property type="project" value="UniProtKB-KW"/>
</dbReference>
<dbReference type="Pfam" id="PF09369">
    <property type="entry name" value="MZB"/>
    <property type="match status" value="1"/>
</dbReference>
<evidence type="ECO:0000259" key="4">
    <source>
        <dbReference type="PROSITE" id="PS51194"/>
    </source>
</evidence>
<name>A0A1S7DQC1_RIEAN</name>
<dbReference type="PROSITE" id="PS51192">
    <property type="entry name" value="HELICASE_ATP_BIND_1"/>
    <property type="match status" value="1"/>
</dbReference>
<evidence type="ECO:0000313" key="5">
    <source>
        <dbReference type="EMBL" id="AQY21221.1"/>
    </source>
</evidence>
<dbReference type="PANTHER" id="PTHR47957">
    <property type="entry name" value="ATP-DEPENDENT HELICASE HRQ1"/>
    <property type="match status" value="1"/>
</dbReference>
<dbReference type="RefSeq" id="WP_079206430.1">
    <property type="nucleotide sequence ID" value="NZ_CP011859.1"/>
</dbReference>
<proteinExistence type="predicted"/>
<dbReference type="GO" id="GO:0043138">
    <property type="term" value="F:3'-5' DNA helicase activity"/>
    <property type="evidence" value="ECO:0007669"/>
    <property type="project" value="TreeGrafter"/>
</dbReference>
<dbReference type="InterPro" id="IPR014001">
    <property type="entry name" value="Helicase_ATP-bd"/>
</dbReference>
<feature type="domain" description="Helicase C-terminal" evidence="4">
    <location>
        <begin position="938"/>
        <end position="1104"/>
    </location>
</feature>
<dbReference type="InterPro" id="IPR027417">
    <property type="entry name" value="P-loop_NTPase"/>
</dbReference>
<evidence type="ECO:0000313" key="6">
    <source>
        <dbReference type="Proteomes" id="UP000189883"/>
    </source>
</evidence>
<dbReference type="InterPro" id="IPR001650">
    <property type="entry name" value="Helicase_C-like"/>
</dbReference>
<evidence type="ECO:0000256" key="1">
    <source>
        <dbReference type="ARBA" id="ARBA00022741"/>
    </source>
</evidence>
<dbReference type="SUPFAM" id="SSF52540">
    <property type="entry name" value="P-loop containing nucleoside triphosphate hydrolases"/>
    <property type="match status" value="1"/>
</dbReference>
<dbReference type="GO" id="GO:0003676">
    <property type="term" value="F:nucleic acid binding"/>
    <property type="evidence" value="ECO:0007669"/>
    <property type="project" value="InterPro"/>
</dbReference>
<evidence type="ECO:0000259" key="3">
    <source>
        <dbReference type="PROSITE" id="PS51192"/>
    </source>
</evidence>
<keyword evidence="5" id="KW-0378">Hydrolase</keyword>
<reference evidence="5 6" key="1">
    <citation type="submission" date="2015-06" db="EMBL/GenBank/DDBJ databases">
        <title>R. anatipestifer strain HXb2 is the most virulent strain so far, and the genome sequence would help us uncover the pathogenesis.</title>
        <authorList>
            <person name="Hu Q."/>
            <person name="Qi J."/>
            <person name="Bo H."/>
            <person name="Liu G."/>
            <person name="Tao M."/>
            <person name="Ding Y."/>
            <person name="Xue Y."/>
        </authorList>
    </citation>
    <scope>NUCLEOTIDE SEQUENCE [LARGE SCALE GENOMIC DNA]</scope>
    <source>
        <strain evidence="5 6">HXb2</strain>
    </source>
</reference>
<dbReference type="SMART" id="SM00490">
    <property type="entry name" value="HELICc"/>
    <property type="match status" value="1"/>
</dbReference>
<dbReference type="Proteomes" id="UP000189883">
    <property type="component" value="Chromosome"/>
</dbReference>
<protein>
    <submittedName>
        <fullName evidence="5">DEAD/DEAH box helicase family protein</fullName>
    </submittedName>
</protein>
<dbReference type="Pfam" id="PF00271">
    <property type="entry name" value="Helicase_C"/>
    <property type="match status" value="1"/>
</dbReference>
<dbReference type="EMBL" id="CP011859">
    <property type="protein sequence ID" value="AQY21221.1"/>
    <property type="molecule type" value="Genomic_DNA"/>
</dbReference>